<dbReference type="AlphaFoldDB" id="A0AAI9AHI4"/>
<sequence>MKKIFIIFIFIKLFAFEVEFTKVYKKYVIPNKDAIEIITKDKNLTFPFKYIKIKNGYILIGDIDEINMWLNDNFYAPDDAKFKNIKLAIIDMDKIQYKIIQKIKKTYKTCNIKKLIFLTPDEDKIIFKPTYIKTKYKIILECK</sequence>
<comment type="caution">
    <text evidence="1">The sequence shown here is derived from an EMBL/GenBank/DDBJ whole genome shotgun (WGS) entry which is preliminary data.</text>
</comment>
<gene>
    <name evidence="1" type="ORF">CMTB2_05012</name>
</gene>
<dbReference type="Proteomes" id="UP000003288">
    <property type="component" value="Unassembled WGS sequence"/>
</dbReference>
<proteinExistence type="predicted"/>
<accession>A0AAI9AHI4</accession>
<organism evidence="1 2">
    <name type="scientific">Caminibacter mediatlanticus TB-2</name>
    <dbReference type="NCBI Taxonomy" id="391592"/>
    <lineage>
        <taxon>Bacteria</taxon>
        <taxon>Pseudomonadati</taxon>
        <taxon>Campylobacterota</taxon>
        <taxon>Epsilonproteobacteria</taxon>
        <taxon>Nautiliales</taxon>
        <taxon>Nautiliaceae</taxon>
        <taxon>Caminibacter</taxon>
    </lineage>
</organism>
<evidence type="ECO:0000313" key="2">
    <source>
        <dbReference type="Proteomes" id="UP000003288"/>
    </source>
</evidence>
<evidence type="ECO:0000313" key="1">
    <source>
        <dbReference type="EMBL" id="EDM23617.1"/>
    </source>
</evidence>
<reference evidence="1 2" key="1">
    <citation type="journal article" date="2011" name="Stand. Genomic Sci.">
        <title>Draft genome sequence of Caminibacter mediatlanticus strain TB-2, an epsilonproteobacterium isolated from a deep-sea hydrothermal vent.</title>
        <authorList>
            <person name="Giovannelli D."/>
            <person name="Ferriera S."/>
            <person name="Johnson J."/>
            <person name="Kravitz S."/>
            <person name="Perez-Rodriguez I."/>
            <person name="Ricci J."/>
            <person name="O'Brien C."/>
            <person name="Voordeckers J.W."/>
            <person name="Bini E."/>
            <person name="Vetriani C."/>
        </authorList>
    </citation>
    <scope>NUCLEOTIDE SEQUENCE [LARGE SCALE GENOMIC DNA]</scope>
    <source>
        <strain evidence="1 2">TB-2</strain>
    </source>
</reference>
<name>A0AAI9AHI4_9BACT</name>
<dbReference type="RefSeq" id="WP_007474497.1">
    <property type="nucleotide sequence ID" value="NZ_ABCJ01000004.1"/>
</dbReference>
<protein>
    <submittedName>
        <fullName evidence="1">Uncharacterized protein</fullName>
    </submittedName>
</protein>
<dbReference type="EMBL" id="ABCJ01000004">
    <property type="protein sequence ID" value="EDM23617.1"/>
    <property type="molecule type" value="Genomic_DNA"/>
</dbReference>